<keyword evidence="3" id="KW-1185">Reference proteome</keyword>
<comment type="caution">
    <text evidence="2">The sequence shown here is derived from an EMBL/GenBank/DDBJ whole genome shotgun (WGS) entry which is preliminary data.</text>
</comment>
<dbReference type="EMBL" id="BMNW01000044">
    <property type="protein sequence ID" value="GGM32743.1"/>
    <property type="molecule type" value="Genomic_DNA"/>
</dbReference>
<dbReference type="Proteomes" id="UP000616499">
    <property type="component" value="Unassembled WGS sequence"/>
</dbReference>
<accession>A0ABQ2H5B4</accession>
<protein>
    <recommendedName>
        <fullName evidence="1">DUF4145 domain-containing protein</fullName>
    </recommendedName>
</protein>
<evidence type="ECO:0000313" key="3">
    <source>
        <dbReference type="Proteomes" id="UP000616499"/>
    </source>
</evidence>
<proteinExistence type="predicted"/>
<evidence type="ECO:0000313" key="2">
    <source>
        <dbReference type="EMBL" id="GGM32743.1"/>
    </source>
</evidence>
<dbReference type="InterPro" id="IPR025285">
    <property type="entry name" value="DUF4145"/>
</dbReference>
<dbReference type="Pfam" id="PF13643">
    <property type="entry name" value="DUF4145"/>
    <property type="match status" value="1"/>
</dbReference>
<feature type="domain" description="DUF4145" evidence="1">
    <location>
        <begin position="77"/>
        <end position="165"/>
    </location>
</feature>
<dbReference type="RefSeq" id="WP_229685501.1">
    <property type="nucleotide sequence ID" value="NZ_BMNW01000044.1"/>
</dbReference>
<sequence length="180" mass="20105">MSWLGVQNLGSRKFTCGHCGNIVASSAGYTRNGSNQRIYICSHCGQPTHFDVNYQYPDIAPGNDVQHLPEDIEGLYKEARNCVAASSYTGSVLISRKLLMNIAVREGAEEGKPFIYYVTYLADKGYVPPNGRGWVDHIRKKGNEATHEIASMSKSDAEELIAFLEMLMKFIYEFPNKIPC</sequence>
<evidence type="ECO:0000259" key="1">
    <source>
        <dbReference type="Pfam" id="PF13643"/>
    </source>
</evidence>
<name>A0ABQ2H5B4_9PSED</name>
<gene>
    <name evidence="2" type="ORF">GCM10009425_49010</name>
</gene>
<organism evidence="2 3">
    <name type="scientific">Pseudomonas asuensis</name>
    <dbReference type="NCBI Taxonomy" id="1825787"/>
    <lineage>
        <taxon>Bacteria</taxon>
        <taxon>Pseudomonadati</taxon>
        <taxon>Pseudomonadota</taxon>
        <taxon>Gammaproteobacteria</taxon>
        <taxon>Pseudomonadales</taxon>
        <taxon>Pseudomonadaceae</taxon>
        <taxon>Pseudomonas</taxon>
    </lineage>
</organism>
<reference evidence="3" key="1">
    <citation type="journal article" date="2019" name="Int. J. Syst. Evol. Microbiol.">
        <title>The Global Catalogue of Microorganisms (GCM) 10K type strain sequencing project: providing services to taxonomists for standard genome sequencing and annotation.</title>
        <authorList>
            <consortium name="The Broad Institute Genomics Platform"/>
            <consortium name="The Broad Institute Genome Sequencing Center for Infectious Disease"/>
            <person name="Wu L."/>
            <person name="Ma J."/>
        </authorList>
    </citation>
    <scope>NUCLEOTIDE SEQUENCE [LARGE SCALE GENOMIC DNA]</scope>
    <source>
        <strain evidence="3">JCM 13501</strain>
    </source>
</reference>